<evidence type="ECO:0000313" key="2">
    <source>
        <dbReference type="EMBL" id="RAI82462.1"/>
    </source>
</evidence>
<dbReference type="AlphaFoldDB" id="A0A2G5NUE4"/>
<feature type="transmembrane region" description="Helical" evidence="1">
    <location>
        <begin position="275"/>
        <end position="293"/>
    </location>
</feature>
<dbReference type="GO" id="GO:0005886">
    <property type="term" value="C:plasma membrane"/>
    <property type="evidence" value="ECO:0007669"/>
    <property type="project" value="TreeGrafter"/>
</dbReference>
<keyword evidence="1" id="KW-1133">Transmembrane helix</keyword>
<feature type="transmembrane region" description="Helical" evidence="1">
    <location>
        <begin position="370"/>
        <end position="392"/>
    </location>
</feature>
<name>A0A2G5NUE4_9STAP</name>
<keyword evidence="3" id="KW-1185">Reference proteome</keyword>
<protein>
    <submittedName>
        <fullName evidence="2">Peptide ABC transporter permease</fullName>
    </submittedName>
</protein>
<dbReference type="PANTHER" id="PTHR30572">
    <property type="entry name" value="MEMBRANE COMPONENT OF TRANSPORTER-RELATED"/>
    <property type="match status" value="1"/>
</dbReference>
<sequence>MKIFKFFLTRIFLKRPILVLGMIALLFLANYFSFTAARSIISTSQGYNKIEILNKKGNFIANLDPNSKSDFNSLKKGDTQKIYEYLSNNYEYAFQANGFVTSLNNKNDMEITLNYINKDAYKINRFNLFEGEELDFQDELNVEEIPVLIGYGLAKTYPIGSVIKINDSSLPNPINLKVKGVLEKDFYHSNFYAPNSKNYFNFSIFVPVNNKILQNSKIDLQVNGLMDLILIHSTKKEALKLSKYIEENTNLKFNFFSQQENFNYFEDYYMNSLKIIGSITIILLIIVISVAIWNNLMSIRLMISDITINLLVGLSYSKLRRIFYGYFGLLLFLNIIGLFIITAFNRYSFWLKKDAIFATYGKFGLLDMDWLALLIVIIIDIIISILIVEISLKKIKSIPISLGVLQ</sequence>
<dbReference type="Proteomes" id="UP000229523">
    <property type="component" value="Unassembled WGS sequence"/>
</dbReference>
<gene>
    <name evidence="2" type="ORF">BFS35_001900</name>
</gene>
<proteinExistence type="predicted"/>
<dbReference type="GO" id="GO:0022857">
    <property type="term" value="F:transmembrane transporter activity"/>
    <property type="evidence" value="ECO:0007669"/>
    <property type="project" value="TreeGrafter"/>
</dbReference>
<feature type="transmembrane region" description="Helical" evidence="1">
    <location>
        <begin position="323"/>
        <end position="344"/>
    </location>
</feature>
<evidence type="ECO:0000313" key="3">
    <source>
        <dbReference type="Proteomes" id="UP000229523"/>
    </source>
</evidence>
<dbReference type="EMBL" id="MJBI02000001">
    <property type="protein sequence ID" value="RAI82462.1"/>
    <property type="molecule type" value="Genomic_DNA"/>
</dbReference>
<accession>A0A2G5NUE4</accession>
<organism evidence="2 3">
    <name type="scientific">Macrococcoides goetzii</name>
    <dbReference type="NCBI Taxonomy" id="1891097"/>
    <lineage>
        <taxon>Bacteria</taxon>
        <taxon>Bacillati</taxon>
        <taxon>Bacillota</taxon>
        <taxon>Bacilli</taxon>
        <taxon>Bacillales</taxon>
        <taxon>Staphylococcaceae</taxon>
        <taxon>Macrococcoides</taxon>
    </lineage>
</organism>
<evidence type="ECO:0000256" key="1">
    <source>
        <dbReference type="SAM" id="Phobius"/>
    </source>
</evidence>
<dbReference type="PANTHER" id="PTHR30572:SF4">
    <property type="entry name" value="ABC TRANSPORTER PERMEASE YTRF"/>
    <property type="match status" value="1"/>
</dbReference>
<comment type="caution">
    <text evidence="2">The sequence shown here is derived from an EMBL/GenBank/DDBJ whole genome shotgun (WGS) entry which is preliminary data.</text>
</comment>
<dbReference type="InterPro" id="IPR050250">
    <property type="entry name" value="Macrolide_Exporter_MacB"/>
</dbReference>
<keyword evidence="1" id="KW-0472">Membrane</keyword>
<dbReference type="RefSeq" id="WP_099578382.1">
    <property type="nucleotide sequence ID" value="NZ_MJBI02000001.1"/>
</dbReference>
<reference evidence="2 3" key="1">
    <citation type="journal article" date="2018" name="Front. Microbiol.">
        <title>Description and Comparative Genomics of Macrococcus caseolyticus subsp. hominis subsp. nov., Macrococcus goetzii sp. nov., Macrococcus epidermidis sp. nov., and Macrococcus bohemicus sp. nov., Novel Macrococci From Human Clinical Material With Virulence Potential and Suspected Uptake of Foreign DNA by Natural Transformation.</title>
        <authorList>
            <person name="Maslanova I."/>
            <person name="Wertheimer Z."/>
            <person name="Sedlacek I."/>
            <person name="Svec P."/>
            <person name="Indrakova A."/>
            <person name="Kovarovic V."/>
            <person name="Schumann P."/>
            <person name="Sproer C."/>
            <person name="Kralova S."/>
            <person name="Sedo O."/>
            <person name="Kristofova L."/>
            <person name="Vrbovska V."/>
            <person name="Fuzik T."/>
            <person name="Petras P."/>
            <person name="Zdrahal Z."/>
            <person name="Ruzickova V."/>
            <person name="Doskar J."/>
            <person name="Pantucek R."/>
        </authorList>
    </citation>
    <scope>NUCLEOTIDE SEQUENCE [LARGE SCALE GENOMIC DNA]</scope>
    <source>
        <strain evidence="2 3">CCM 4927</strain>
    </source>
</reference>
<keyword evidence="1" id="KW-0812">Transmembrane</keyword>